<evidence type="ECO:0000256" key="1">
    <source>
        <dbReference type="SAM" id="MobiDB-lite"/>
    </source>
</evidence>
<keyword evidence="3" id="KW-1185">Reference proteome</keyword>
<proteinExistence type="predicted"/>
<dbReference type="AlphaFoldDB" id="A0AA88SQL5"/>
<evidence type="ECO:0000313" key="3">
    <source>
        <dbReference type="Proteomes" id="UP001187415"/>
    </source>
</evidence>
<accession>A0AA88SQL5</accession>
<evidence type="ECO:0000313" key="2">
    <source>
        <dbReference type="EMBL" id="KAK2847493.1"/>
    </source>
</evidence>
<comment type="caution">
    <text evidence="2">The sequence shown here is derived from an EMBL/GenBank/DDBJ whole genome shotgun (WGS) entry which is preliminary data.</text>
</comment>
<name>A0AA88SQL5_CHASR</name>
<sequence length="82" mass="9027">MFQCINFTNKGSTRRSSSIRHQNSSVCSCHSDRVSGPGQEGGGWQYPLKHCPSRAQRRASCQTTPNEKTVLMSPQSVSPTKT</sequence>
<feature type="region of interest" description="Disordered" evidence="1">
    <location>
        <begin position="57"/>
        <end position="82"/>
    </location>
</feature>
<protein>
    <submittedName>
        <fullName evidence="2">Uncharacterized protein</fullName>
    </submittedName>
</protein>
<reference evidence="2" key="1">
    <citation type="submission" date="2023-07" db="EMBL/GenBank/DDBJ databases">
        <title>Chromosome-level Genome Assembly of Striped Snakehead (Channa striata).</title>
        <authorList>
            <person name="Liu H."/>
        </authorList>
    </citation>
    <scope>NUCLEOTIDE SEQUENCE</scope>
    <source>
        <strain evidence="2">Gz</strain>
        <tissue evidence="2">Muscle</tissue>
    </source>
</reference>
<organism evidence="2 3">
    <name type="scientific">Channa striata</name>
    <name type="common">Snakehead murrel</name>
    <name type="synonym">Ophicephalus striatus</name>
    <dbReference type="NCBI Taxonomy" id="64152"/>
    <lineage>
        <taxon>Eukaryota</taxon>
        <taxon>Metazoa</taxon>
        <taxon>Chordata</taxon>
        <taxon>Craniata</taxon>
        <taxon>Vertebrata</taxon>
        <taxon>Euteleostomi</taxon>
        <taxon>Actinopterygii</taxon>
        <taxon>Neopterygii</taxon>
        <taxon>Teleostei</taxon>
        <taxon>Neoteleostei</taxon>
        <taxon>Acanthomorphata</taxon>
        <taxon>Anabantaria</taxon>
        <taxon>Anabantiformes</taxon>
        <taxon>Channoidei</taxon>
        <taxon>Channidae</taxon>
        <taxon>Channa</taxon>
    </lineage>
</organism>
<dbReference type="Proteomes" id="UP001187415">
    <property type="component" value="Unassembled WGS sequence"/>
</dbReference>
<gene>
    <name evidence="2" type="ORF">Q5P01_010492</name>
</gene>
<feature type="compositionally biased region" description="Polar residues" evidence="1">
    <location>
        <begin position="59"/>
        <end position="82"/>
    </location>
</feature>
<dbReference type="EMBL" id="JAUPFM010000007">
    <property type="protein sequence ID" value="KAK2847493.1"/>
    <property type="molecule type" value="Genomic_DNA"/>
</dbReference>